<evidence type="ECO:0000259" key="2">
    <source>
        <dbReference type="Pfam" id="PF07727"/>
    </source>
</evidence>
<reference evidence="3" key="1">
    <citation type="journal article" date="2012" name="Nat. Biotechnol.">
        <title>Draft genome sequence of pigeonpea (Cajanus cajan), an orphan legume crop of resource-poor farmers.</title>
        <authorList>
            <person name="Varshney R.K."/>
            <person name="Chen W."/>
            <person name="Li Y."/>
            <person name="Bharti A.K."/>
            <person name="Saxena R.K."/>
            <person name="Schlueter J.A."/>
            <person name="Donoghue M.T."/>
            <person name="Azam S."/>
            <person name="Fan G."/>
            <person name="Whaley A.M."/>
            <person name="Farmer A.D."/>
            <person name="Sheridan J."/>
            <person name="Iwata A."/>
            <person name="Tuteja R."/>
            <person name="Penmetsa R.V."/>
            <person name="Wu W."/>
            <person name="Upadhyaya H.D."/>
            <person name="Yang S.P."/>
            <person name="Shah T."/>
            <person name="Saxena K.B."/>
            <person name="Michael T."/>
            <person name="McCombie W.R."/>
            <person name="Yang B."/>
            <person name="Zhang G."/>
            <person name="Yang H."/>
            <person name="Wang J."/>
            <person name="Spillane C."/>
            <person name="Cook D.R."/>
            <person name="May G.D."/>
            <person name="Xu X."/>
            <person name="Jackson S.A."/>
        </authorList>
    </citation>
    <scope>NUCLEOTIDE SEQUENCE [LARGE SCALE GENOMIC DNA]</scope>
</reference>
<protein>
    <submittedName>
        <fullName evidence="3">Copia protein</fullName>
    </submittedName>
</protein>
<gene>
    <name evidence="3" type="ORF">KK1_024986</name>
</gene>
<evidence type="ECO:0000313" key="3">
    <source>
        <dbReference type="EMBL" id="KYP53163.1"/>
    </source>
</evidence>
<organism evidence="3 4">
    <name type="scientific">Cajanus cajan</name>
    <name type="common">Pigeon pea</name>
    <name type="synonym">Cajanus indicus</name>
    <dbReference type="NCBI Taxonomy" id="3821"/>
    <lineage>
        <taxon>Eukaryota</taxon>
        <taxon>Viridiplantae</taxon>
        <taxon>Streptophyta</taxon>
        <taxon>Embryophyta</taxon>
        <taxon>Tracheophyta</taxon>
        <taxon>Spermatophyta</taxon>
        <taxon>Magnoliopsida</taxon>
        <taxon>eudicotyledons</taxon>
        <taxon>Gunneridae</taxon>
        <taxon>Pentapetalae</taxon>
        <taxon>rosids</taxon>
        <taxon>fabids</taxon>
        <taxon>Fabales</taxon>
        <taxon>Fabaceae</taxon>
        <taxon>Papilionoideae</taxon>
        <taxon>50 kb inversion clade</taxon>
        <taxon>NPAAA clade</taxon>
        <taxon>indigoferoid/millettioid clade</taxon>
        <taxon>Phaseoleae</taxon>
        <taxon>Cajanus</taxon>
    </lineage>
</organism>
<dbReference type="AlphaFoldDB" id="A0A151SEF0"/>
<dbReference type="InterPro" id="IPR013103">
    <property type="entry name" value="RVT_2"/>
</dbReference>
<keyword evidence="4" id="KW-1185">Reference proteome</keyword>
<sequence>DHNLFTYSSSSTFIVILIYIDYLVIASIDNPACKKFKRYLSECFCIKDLDKLNYFLGLELSYGSKGLFLCQQKYTFDVLK</sequence>
<evidence type="ECO:0000313" key="4">
    <source>
        <dbReference type="Proteomes" id="UP000075243"/>
    </source>
</evidence>
<dbReference type="Gramene" id="C.cajan_24888.t">
    <property type="protein sequence ID" value="C.cajan_24888.t.cds1"/>
    <property type="gene ID" value="C.cajan_24888"/>
</dbReference>
<accession>A0A151SEF0</accession>
<evidence type="ECO:0000256" key="1">
    <source>
        <dbReference type="SAM" id="Phobius"/>
    </source>
</evidence>
<dbReference type="EMBL" id="KQ483416">
    <property type="protein sequence ID" value="KYP53163.1"/>
    <property type="molecule type" value="Genomic_DNA"/>
</dbReference>
<dbReference type="Proteomes" id="UP000075243">
    <property type="component" value="Unassembled WGS sequence"/>
</dbReference>
<dbReference type="Pfam" id="PF07727">
    <property type="entry name" value="RVT_2"/>
    <property type="match status" value="1"/>
</dbReference>
<keyword evidence="1" id="KW-1133">Transmembrane helix</keyword>
<keyword evidence="1" id="KW-0812">Transmembrane</keyword>
<proteinExistence type="predicted"/>
<feature type="non-terminal residue" evidence="3">
    <location>
        <position position="1"/>
    </location>
</feature>
<feature type="domain" description="Reverse transcriptase Ty1/copia-type" evidence="2">
    <location>
        <begin position="4"/>
        <end position="80"/>
    </location>
</feature>
<keyword evidence="1" id="KW-0472">Membrane</keyword>
<feature type="transmembrane region" description="Helical" evidence="1">
    <location>
        <begin position="6"/>
        <end position="28"/>
    </location>
</feature>
<name>A0A151SEF0_CAJCA</name>